<protein>
    <submittedName>
        <fullName evidence="2">Uncharacterized protein</fullName>
    </submittedName>
</protein>
<dbReference type="EMBL" id="JACVVK020000097">
    <property type="protein sequence ID" value="KAK7493015.1"/>
    <property type="molecule type" value="Genomic_DNA"/>
</dbReference>
<dbReference type="AlphaFoldDB" id="A0ABD0L1M3"/>
<feature type="signal peptide" evidence="1">
    <location>
        <begin position="1"/>
        <end position="29"/>
    </location>
</feature>
<proteinExistence type="predicted"/>
<name>A0ABD0L1M3_9CAEN</name>
<evidence type="ECO:0000256" key="1">
    <source>
        <dbReference type="SAM" id="SignalP"/>
    </source>
</evidence>
<gene>
    <name evidence="2" type="ORF">BaRGS_00015745</name>
</gene>
<evidence type="ECO:0000313" key="2">
    <source>
        <dbReference type="EMBL" id="KAK7493015.1"/>
    </source>
</evidence>
<evidence type="ECO:0000313" key="3">
    <source>
        <dbReference type="Proteomes" id="UP001519460"/>
    </source>
</evidence>
<keyword evidence="3" id="KW-1185">Reference proteome</keyword>
<sequence>NVPKFSRGIPHYINHSLCLLCSLLGQDCAEAPVDCWSGKRTPGNYTATDMLSALYTCK</sequence>
<organism evidence="2 3">
    <name type="scientific">Batillaria attramentaria</name>
    <dbReference type="NCBI Taxonomy" id="370345"/>
    <lineage>
        <taxon>Eukaryota</taxon>
        <taxon>Metazoa</taxon>
        <taxon>Spiralia</taxon>
        <taxon>Lophotrochozoa</taxon>
        <taxon>Mollusca</taxon>
        <taxon>Gastropoda</taxon>
        <taxon>Caenogastropoda</taxon>
        <taxon>Sorbeoconcha</taxon>
        <taxon>Cerithioidea</taxon>
        <taxon>Batillariidae</taxon>
        <taxon>Batillaria</taxon>
    </lineage>
</organism>
<reference evidence="2 3" key="1">
    <citation type="journal article" date="2023" name="Sci. Data">
        <title>Genome assembly of the Korean intertidal mud-creeper Batillaria attramentaria.</title>
        <authorList>
            <person name="Patra A.K."/>
            <person name="Ho P.T."/>
            <person name="Jun S."/>
            <person name="Lee S.J."/>
            <person name="Kim Y."/>
            <person name="Won Y.J."/>
        </authorList>
    </citation>
    <scope>NUCLEOTIDE SEQUENCE [LARGE SCALE GENOMIC DNA]</scope>
    <source>
        <strain evidence="2">Wonlab-2016</strain>
    </source>
</reference>
<accession>A0ABD0L1M3</accession>
<keyword evidence="1" id="KW-0732">Signal</keyword>
<feature type="non-terminal residue" evidence="2">
    <location>
        <position position="1"/>
    </location>
</feature>
<dbReference type="Proteomes" id="UP001519460">
    <property type="component" value="Unassembled WGS sequence"/>
</dbReference>
<comment type="caution">
    <text evidence="2">The sequence shown here is derived from an EMBL/GenBank/DDBJ whole genome shotgun (WGS) entry which is preliminary data.</text>
</comment>
<feature type="chain" id="PRO_5044774888" evidence="1">
    <location>
        <begin position="30"/>
        <end position="58"/>
    </location>
</feature>